<accession>A0A8S1SYT6</accession>
<gene>
    <name evidence="1" type="ORF">POCTA_138.1.T0150250</name>
</gene>
<comment type="caution">
    <text evidence="1">The sequence shown here is derived from an EMBL/GenBank/DDBJ whole genome shotgun (WGS) entry which is preliminary data.</text>
</comment>
<evidence type="ECO:0000313" key="2">
    <source>
        <dbReference type="Proteomes" id="UP000683925"/>
    </source>
</evidence>
<keyword evidence="2" id="KW-1185">Reference proteome</keyword>
<dbReference type="OMA" id="GKITQYP"/>
<name>A0A8S1SYT6_PAROT</name>
<dbReference type="EMBL" id="CAJJDP010000015">
    <property type="protein sequence ID" value="CAD8143864.1"/>
    <property type="molecule type" value="Genomic_DNA"/>
</dbReference>
<organism evidence="1 2">
    <name type="scientific">Paramecium octaurelia</name>
    <dbReference type="NCBI Taxonomy" id="43137"/>
    <lineage>
        <taxon>Eukaryota</taxon>
        <taxon>Sar</taxon>
        <taxon>Alveolata</taxon>
        <taxon>Ciliophora</taxon>
        <taxon>Intramacronucleata</taxon>
        <taxon>Oligohymenophorea</taxon>
        <taxon>Peniculida</taxon>
        <taxon>Parameciidae</taxon>
        <taxon>Paramecium</taxon>
    </lineage>
</organism>
<proteinExistence type="predicted"/>
<evidence type="ECO:0000313" key="1">
    <source>
        <dbReference type="EMBL" id="CAD8143864.1"/>
    </source>
</evidence>
<dbReference type="Proteomes" id="UP000683925">
    <property type="component" value="Unassembled WGS sequence"/>
</dbReference>
<protein>
    <submittedName>
        <fullName evidence="1">Uncharacterized protein</fullName>
    </submittedName>
</protein>
<dbReference type="OrthoDB" id="303787at2759"/>
<sequence>MKQKRYSNFFDQDEELAQFQYHSTISKNDSQNYKYKNNRISEFLQKNPQDRNLQVNNINTNNNIEKAKSLIDLKRQNQLYQIGLKFKKIIKEDFILNKKIVEFKDIFGQCCTCMIGNEVEYPQFQNNEVYYLSGVQIKESIKYNKDFQIMIQKGKITQYPPDEQVQQIKPIEQEQQGNNLDINSSTQNSSIVNQFQQIEFASQSSTIKTYFNILAIVIQQFDKKQIWSQKCGRYFDFVKVEAMDQDGFLASITLWNTFLEHKFTPYQIVFFQNLELKTIQGSQYLQTIDGISKITIDDSQLQFLHNYCEIKAMMTRQLENIKFKKLISYREILQQNPN</sequence>
<reference evidence="1" key="1">
    <citation type="submission" date="2021-01" db="EMBL/GenBank/DDBJ databases">
        <authorList>
            <consortium name="Genoscope - CEA"/>
            <person name="William W."/>
        </authorList>
    </citation>
    <scope>NUCLEOTIDE SEQUENCE</scope>
</reference>
<dbReference type="AlphaFoldDB" id="A0A8S1SYT6"/>